<reference evidence="3" key="1">
    <citation type="submission" date="2020-05" db="EMBL/GenBank/DDBJ databases">
        <authorList>
            <person name="Chiriac C."/>
            <person name="Salcher M."/>
            <person name="Ghai R."/>
            <person name="Kavagutti S V."/>
        </authorList>
    </citation>
    <scope>NUCLEOTIDE SEQUENCE</scope>
</reference>
<gene>
    <name evidence="3" type="ORF">UFOPK4057_00456</name>
</gene>
<dbReference type="CDD" id="cd01097">
    <property type="entry name" value="Tetrahydromethanopterin_reductase"/>
    <property type="match status" value="1"/>
</dbReference>
<dbReference type="Pfam" id="PF00296">
    <property type="entry name" value="Bac_luciferase"/>
    <property type="match status" value="1"/>
</dbReference>
<dbReference type="InterPro" id="IPR022526">
    <property type="entry name" value="F420_Rv3093c"/>
</dbReference>
<dbReference type="SUPFAM" id="SSF51679">
    <property type="entry name" value="Bacterial luciferase-like"/>
    <property type="match status" value="1"/>
</dbReference>
<evidence type="ECO:0000259" key="2">
    <source>
        <dbReference type="Pfam" id="PF00296"/>
    </source>
</evidence>
<accession>A0A6J7PJL7</accession>
<protein>
    <submittedName>
        <fullName evidence="3">Unannotated protein</fullName>
    </submittedName>
</protein>
<dbReference type="PANTHER" id="PTHR43244:SF1">
    <property type="entry name" value="5,10-METHYLENETETRAHYDROMETHANOPTERIN REDUCTASE"/>
    <property type="match status" value="1"/>
</dbReference>
<organism evidence="3">
    <name type="scientific">freshwater metagenome</name>
    <dbReference type="NCBI Taxonomy" id="449393"/>
    <lineage>
        <taxon>unclassified sequences</taxon>
        <taxon>metagenomes</taxon>
        <taxon>ecological metagenomes</taxon>
    </lineage>
</organism>
<dbReference type="AlphaFoldDB" id="A0A6J7PJL7"/>
<dbReference type="GO" id="GO:0016705">
    <property type="term" value="F:oxidoreductase activity, acting on paired donors, with incorporation or reduction of molecular oxygen"/>
    <property type="evidence" value="ECO:0007669"/>
    <property type="project" value="InterPro"/>
</dbReference>
<name>A0A6J7PJL7_9ZZZZ</name>
<dbReference type="Gene3D" id="3.20.20.30">
    <property type="entry name" value="Luciferase-like domain"/>
    <property type="match status" value="1"/>
</dbReference>
<dbReference type="NCBIfam" id="TIGR03841">
    <property type="entry name" value="F420_Rv3093c"/>
    <property type="match status" value="1"/>
</dbReference>
<dbReference type="InterPro" id="IPR036661">
    <property type="entry name" value="Luciferase-like_sf"/>
</dbReference>
<keyword evidence="1" id="KW-0560">Oxidoreductase</keyword>
<feature type="domain" description="Luciferase-like" evidence="2">
    <location>
        <begin position="2"/>
        <end position="221"/>
    </location>
</feature>
<dbReference type="InterPro" id="IPR011251">
    <property type="entry name" value="Luciferase-like_dom"/>
</dbReference>
<evidence type="ECO:0000256" key="1">
    <source>
        <dbReference type="ARBA" id="ARBA00023002"/>
    </source>
</evidence>
<sequence>MATLADAAPGRFAIGIGSSSNVIVQRWNGIPFEEPYKKVRDVVRFLNDALTGEKVTKEYDTFNIDGFRLGIRPETKPQILVAALREGMLRLAAREADGAIINWLSAEDVTRVAEVVHTAAEGTPKEIVARIFVCPSENKDVVRAAARFAIAAYLNVPVYADFHAWLGRGDELQGMWNNWKAGDRKAALAAIPDEVVDALIVHGSPEYCRDRIRQYFDNGVTTSTLAMMPFDPELNYWDAVKSLSPAAHK</sequence>
<evidence type="ECO:0000313" key="3">
    <source>
        <dbReference type="EMBL" id="CAB5003609.1"/>
    </source>
</evidence>
<dbReference type="InterPro" id="IPR050564">
    <property type="entry name" value="F420-G6PD/mer"/>
</dbReference>
<dbReference type="EMBL" id="CAFBPC010000080">
    <property type="protein sequence ID" value="CAB5003609.1"/>
    <property type="molecule type" value="Genomic_DNA"/>
</dbReference>
<dbReference type="PANTHER" id="PTHR43244">
    <property type="match status" value="1"/>
</dbReference>
<proteinExistence type="predicted"/>